<keyword evidence="3" id="KW-1185">Reference proteome</keyword>
<reference evidence="3" key="1">
    <citation type="submission" date="2012-06" db="EMBL/GenBank/DDBJ databases">
        <title>The complete genome of Flexibacter litoralis DSM 6794.</title>
        <authorList>
            <person name="Lucas S."/>
            <person name="Copeland A."/>
            <person name="Lapidus A."/>
            <person name="Glavina del Rio T."/>
            <person name="Dalin E."/>
            <person name="Tice H."/>
            <person name="Bruce D."/>
            <person name="Goodwin L."/>
            <person name="Pitluck S."/>
            <person name="Peters L."/>
            <person name="Ovchinnikova G."/>
            <person name="Lu M."/>
            <person name="Kyrpides N."/>
            <person name="Mavromatis K."/>
            <person name="Ivanova N."/>
            <person name="Brettin T."/>
            <person name="Detter J.C."/>
            <person name="Han C."/>
            <person name="Larimer F."/>
            <person name="Land M."/>
            <person name="Hauser L."/>
            <person name="Markowitz V."/>
            <person name="Cheng J.-F."/>
            <person name="Hugenholtz P."/>
            <person name="Woyke T."/>
            <person name="Wu D."/>
            <person name="Spring S."/>
            <person name="Lang E."/>
            <person name="Kopitz M."/>
            <person name="Brambilla E."/>
            <person name="Klenk H.-P."/>
            <person name="Eisen J.A."/>
        </authorList>
    </citation>
    <scope>NUCLEOTIDE SEQUENCE [LARGE SCALE GENOMIC DNA]</scope>
    <source>
        <strain evidence="3">ATCC 23117 / DSM 6794 / NBRC 15988 / NCIMB 1366 / Sio-4</strain>
    </source>
</reference>
<dbReference type="RefSeq" id="WP_014796967.1">
    <property type="nucleotide sequence ID" value="NC_018018.1"/>
</dbReference>
<protein>
    <recommendedName>
        <fullName evidence="1">Secretion system C-terminal sorting domain-containing protein</fullName>
    </recommendedName>
</protein>
<evidence type="ECO:0000313" key="2">
    <source>
        <dbReference type="EMBL" id="AFM03509.1"/>
    </source>
</evidence>
<dbReference type="OrthoDB" id="2985529at2"/>
<dbReference type="AlphaFoldDB" id="I4AHS4"/>
<dbReference type="NCBIfam" id="TIGR04183">
    <property type="entry name" value="Por_Secre_tail"/>
    <property type="match status" value="1"/>
</dbReference>
<dbReference type="PATRIC" id="fig|880071.3.peg.1044"/>
<evidence type="ECO:0000313" key="3">
    <source>
        <dbReference type="Proteomes" id="UP000006054"/>
    </source>
</evidence>
<evidence type="ECO:0000259" key="1">
    <source>
        <dbReference type="Pfam" id="PF18962"/>
    </source>
</evidence>
<dbReference type="Proteomes" id="UP000006054">
    <property type="component" value="Chromosome"/>
</dbReference>
<organism evidence="2 3">
    <name type="scientific">Bernardetia litoralis (strain ATCC 23117 / DSM 6794 / NBRC 15988 / NCIMB 1366 / Fx l1 / Sio-4)</name>
    <name type="common">Flexibacter litoralis</name>
    <dbReference type="NCBI Taxonomy" id="880071"/>
    <lineage>
        <taxon>Bacteria</taxon>
        <taxon>Pseudomonadati</taxon>
        <taxon>Bacteroidota</taxon>
        <taxon>Cytophagia</taxon>
        <taxon>Cytophagales</taxon>
        <taxon>Bernardetiaceae</taxon>
        <taxon>Bernardetia</taxon>
    </lineage>
</organism>
<sequence precursor="true">MNHSSTRLFHKKYWLLILLFFSSISFSWGQFGYTQTESNDCQANTSIADIDVSIMGSSYTWSNGASTQNISDVSNGYYTLTIDGSTVLPVIVGVPVQWKNLVTSTDATNGQLQASQIRDWTNPAGGHSIGKLGSNQTGGFTYVVDNLSTASNLMVGLSTPNTSAKFTSIRNSFFVSSDNKLVVYWNNGANSLATDITVTTNDRLTMVRSGSNINYYHNTTLVYTDNTATPTDELVVDMSIIEGTSPTIWFSVCTPSINYVTYLQTLFDDCTTGASEGSVTLTPQDGSGSYTYTGGATVANPTGLTNGLLQVTVNDGFAFTTVPVVVGNPIIWDNLSNASQSQGKLFARNSSTIDNAGAFSSAALAASTDGGITYTHNENFRYYMVGLSTTDASASWSSLQYSLLLSQDNIYIYESGVLVGTYPDLSNGDRLTIVREGSEIAYYRNNVLLKRSVVSSSVELFADATIWGDETPVIYSSFCTSTLSTLGLTYTQTTFDDCNTAPGEGIVSLQGVGGTAAYSYTWNNASTANPRSTLEKGLYTVTLESGTASVTNSPIVVGGIVDWTTLSNASQGGGTLTATTDTDWNTPAGGFSSNQLPSNTDGGITYLISTLDRGNYQIGLSTTGADASTWESQGYSVWIGIQNRIVIYESGTEIGDFASVNAGDRISIIRRGSNIEYYLNSTLIRTSATTAAQPLFADISVIEGTSPAVYASFCSNLSDLVVSYTQTVVDDCATAGTGEGEITVNASGAAGGYVYGWTGNNGAAATATRTTLSRGVDELTVTSGASSITTPVISGALVNWTSVSVGASTSNGTVTSATNDNLYSGEPAESGALSTNVLPNGVNGGITFIIPSVLAADVDKYMIGLSPSTAASPEWENLKYSVYLNPSTLNVDVYESGNLQTSTSVSLAANDRITIVKKGTSMEYYHNNTLIRTSTGIDAEDLYADITVISGTSPAVYASFCNTGLRVGESTVDGGNTSVKKVVATNDISAQTLFAYPNPSSGKVTVRLADQEIKGNVAIRVIDVLGRTILTQNSEKQSSTLEISFDLINQKAGIYFVEITSENQTQRIKIVKE</sequence>
<dbReference type="Pfam" id="PF18962">
    <property type="entry name" value="Por_Secre_tail"/>
    <property type="match status" value="1"/>
</dbReference>
<dbReference type="KEGG" id="fli:Fleli_1071"/>
<proteinExistence type="predicted"/>
<dbReference type="EMBL" id="CP003345">
    <property type="protein sequence ID" value="AFM03509.1"/>
    <property type="molecule type" value="Genomic_DNA"/>
</dbReference>
<dbReference type="HOGENOM" id="CLU_287261_0_0_10"/>
<gene>
    <name evidence="2" type="ordered locus">Fleli_1071</name>
</gene>
<name>I4AHS4_BERLS</name>
<dbReference type="InterPro" id="IPR026444">
    <property type="entry name" value="Secre_tail"/>
</dbReference>
<dbReference type="STRING" id="880071.Fleli_1071"/>
<accession>I4AHS4</accession>
<feature type="domain" description="Secretion system C-terminal sorting" evidence="1">
    <location>
        <begin position="996"/>
        <end position="1069"/>
    </location>
</feature>